<feature type="domain" description="SPOR" evidence="3">
    <location>
        <begin position="163"/>
        <end position="241"/>
    </location>
</feature>
<dbReference type="Proteomes" id="UP001589654">
    <property type="component" value="Unassembled WGS sequence"/>
</dbReference>
<dbReference type="InterPro" id="IPR036680">
    <property type="entry name" value="SPOR-like_sf"/>
</dbReference>
<evidence type="ECO:0000259" key="3">
    <source>
        <dbReference type="PROSITE" id="PS51724"/>
    </source>
</evidence>
<dbReference type="Gene3D" id="3.30.70.1070">
    <property type="entry name" value="Sporulation related repeat"/>
    <property type="match status" value="1"/>
</dbReference>
<proteinExistence type="predicted"/>
<evidence type="ECO:0000256" key="2">
    <source>
        <dbReference type="SAM" id="Phobius"/>
    </source>
</evidence>
<evidence type="ECO:0000313" key="5">
    <source>
        <dbReference type="Proteomes" id="UP001589654"/>
    </source>
</evidence>
<dbReference type="Pfam" id="PF05036">
    <property type="entry name" value="SPOR"/>
    <property type="match status" value="1"/>
</dbReference>
<comment type="caution">
    <text evidence="4">The sequence shown here is derived from an EMBL/GenBank/DDBJ whole genome shotgun (WGS) entry which is preliminary data.</text>
</comment>
<sequence length="241" mass="27039">MTKKEREEDQSKKEKDKDFGLPEVEITPISKDEPKSAKPTPIPPSEKEEKPQPSPVSGEKEQVTSEDKQEKAADPKKEEDKKSNTAGILILVLLFIGIIGFAAWYLSRDVAPGNEMEVKSPVATSEDVPEEIEKTEPKITENIPQDPEPEMENEISMIEIDAKGESPRYFVVVGAFMDGDLARDYSDKLNEQGKNTFLIHPGYGSNLHKLAIGDFDNVEEASAMIQDEQPDFEETLWVLKY</sequence>
<keyword evidence="2" id="KW-1133">Transmembrane helix</keyword>
<feature type="transmembrane region" description="Helical" evidence="2">
    <location>
        <begin position="86"/>
        <end position="106"/>
    </location>
</feature>
<organism evidence="4 5">
    <name type="scientific">Echinicola jeungdonensis</name>
    <dbReference type="NCBI Taxonomy" id="709343"/>
    <lineage>
        <taxon>Bacteria</taxon>
        <taxon>Pseudomonadati</taxon>
        <taxon>Bacteroidota</taxon>
        <taxon>Cytophagia</taxon>
        <taxon>Cytophagales</taxon>
        <taxon>Cyclobacteriaceae</taxon>
        <taxon>Echinicola</taxon>
    </lineage>
</organism>
<feature type="compositionally biased region" description="Basic and acidic residues" evidence="1">
    <location>
        <begin position="1"/>
        <end position="20"/>
    </location>
</feature>
<feature type="compositionally biased region" description="Basic and acidic residues" evidence="1">
    <location>
        <begin position="58"/>
        <end position="82"/>
    </location>
</feature>
<name>A0ABV5J5F3_9BACT</name>
<gene>
    <name evidence="4" type="ORF">ACFFUR_09625</name>
</gene>
<feature type="region of interest" description="Disordered" evidence="1">
    <location>
        <begin position="1"/>
        <end position="82"/>
    </location>
</feature>
<reference evidence="4 5" key="1">
    <citation type="submission" date="2024-09" db="EMBL/GenBank/DDBJ databases">
        <authorList>
            <person name="Sun Q."/>
            <person name="Mori K."/>
        </authorList>
    </citation>
    <scope>NUCLEOTIDE SEQUENCE [LARGE SCALE GENOMIC DNA]</scope>
    <source>
        <strain evidence="4 5">CECT 7682</strain>
    </source>
</reference>
<keyword evidence="2" id="KW-0472">Membrane</keyword>
<dbReference type="InterPro" id="IPR007730">
    <property type="entry name" value="SPOR-like_dom"/>
</dbReference>
<dbReference type="SUPFAM" id="SSF110997">
    <property type="entry name" value="Sporulation related repeat"/>
    <property type="match status" value="1"/>
</dbReference>
<protein>
    <submittedName>
        <fullName evidence="4">SPOR domain-containing protein</fullName>
    </submittedName>
</protein>
<keyword evidence="5" id="KW-1185">Reference proteome</keyword>
<keyword evidence="2" id="KW-0812">Transmembrane</keyword>
<dbReference type="EMBL" id="JBHMEW010000057">
    <property type="protein sequence ID" value="MFB9212068.1"/>
    <property type="molecule type" value="Genomic_DNA"/>
</dbReference>
<evidence type="ECO:0000313" key="4">
    <source>
        <dbReference type="EMBL" id="MFB9212068.1"/>
    </source>
</evidence>
<dbReference type="PROSITE" id="PS51724">
    <property type="entry name" value="SPOR"/>
    <property type="match status" value="1"/>
</dbReference>
<accession>A0ABV5J5F3</accession>
<evidence type="ECO:0000256" key="1">
    <source>
        <dbReference type="SAM" id="MobiDB-lite"/>
    </source>
</evidence>
<dbReference type="RefSeq" id="WP_290249480.1">
    <property type="nucleotide sequence ID" value="NZ_JAUFQT010000002.1"/>
</dbReference>